<dbReference type="GO" id="GO:0016020">
    <property type="term" value="C:membrane"/>
    <property type="evidence" value="ECO:0007669"/>
    <property type="project" value="GOC"/>
</dbReference>
<dbReference type="SUPFAM" id="SSF51161">
    <property type="entry name" value="Trimeric LpxA-like enzymes"/>
    <property type="match status" value="1"/>
</dbReference>
<comment type="caution">
    <text evidence="6">The sequence shown here is derived from an EMBL/GenBank/DDBJ whole genome shotgun (WGS) entry which is preliminary data.</text>
</comment>
<keyword evidence="1" id="KW-0444">Lipid biosynthesis</keyword>
<gene>
    <name evidence="6" type="ORF">UT16_C0011G0002</name>
</gene>
<dbReference type="Gene3D" id="2.160.10.10">
    <property type="entry name" value="Hexapeptide repeat proteins"/>
    <property type="match status" value="1"/>
</dbReference>
<dbReference type="PATRIC" id="fig|1618611.3.peg.159"/>
<evidence type="ECO:0000256" key="5">
    <source>
        <dbReference type="ARBA" id="ARBA00023315"/>
    </source>
</evidence>
<dbReference type="Gene3D" id="3.40.1390.10">
    <property type="entry name" value="MurE/MurF, N-terminal domain"/>
    <property type="match status" value="1"/>
</dbReference>
<evidence type="ECO:0000313" key="7">
    <source>
        <dbReference type="Proteomes" id="UP000034706"/>
    </source>
</evidence>
<keyword evidence="4" id="KW-0443">Lipid metabolism</keyword>
<dbReference type="GO" id="GO:0016410">
    <property type="term" value="F:N-acyltransferase activity"/>
    <property type="evidence" value="ECO:0007669"/>
    <property type="project" value="InterPro"/>
</dbReference>
<organism evidence="6 7">
    <name type="scientific">Candidatus Azambacteria bacterium GW2011_GWA2_39_10</name>
    <dbReference type="NCBI Taxonomy" id="1618611"/>
    <lineage>
        <taxon>Bacteria</taxon>
        <taxon>Candidatus Azamiibacteriota</taxon>
    </lineage>
</organism>
<keyword evidence="5 6" id="KW-0012">Acyltransferase</keyword>
<name>A0A0G0LKU2_9BACT</name>
<accession>A0A0G0LKU2</accession>
<evidence type="ECO:0000256" key="4">
    <source>
        <dbReference type="ARBA" id="ARBA00023098"/>
    </source>
</evidence>
<sequence length="311" mass="32431">MDRVVAGEIADFLKARISGSVRRGAVEIANILPGKPGALSFCKYEDKTAIGIIWRSASSVIICSKKLIADPLPATKTLIYVSKPRLAFSKVANKFFVQKNFISGVHMTATVCSLAKVAKTASIGPHCVISGNVEIGESSVIYGNVSIYGNVKIGANVIINSGAVIGAEGFGYEPDEDGTLVQFPNIGGVIIEDSVEIGANVCIDRGALGDTIIRKGAKIDNLVHVAHNVVIGKNCRIICLVGIGGSVEIGDSSFVGISASIKNQKKIGKNVVVGMGAVVTKDVPDNTIVIGNPARHFATEFPIGNSGGNEK</sequence>
<dbReference type="InterPro" id="IPR007691">
    <property type="entry name" value="LpxD"/>
</dbReference>
<dbReference type="AlphaFoldDB" id="A0A0G0LKU2"/>
<dbReference type="Proteomes" id="UP000034706">
    <property type="component" value="Unassembled WGS sequence"/>
</dbReference>
<dbReference type="PANTHER" id="PTHR43378">
    <property type="entry name" value="UDP-3-O-ACYLGLUCOSAMINE N-ACYLTRANSFERASE"/>
    <property type="match status" value="1"/>
</dbReference>
<evidence type="ECO:0000256" key="3">
    <source>
        <dbReference type="ARBA" id="ARBA00022679"/>
    </source>
</evidence>
<keyword evidence="3 6" id="KW-0808">Transferase</keyword>
<dbReference type="Pfam" id="PF00132">
    <property type="entry name" value="Hexapep"/>
    <property type="match status" value="1"/>
</dbReference>
<dbReference type="GO" id="GO:0009245">
    <property type="term" value="P:lipid A biosynthetic process"/>
    <property type="evidence" value="ECO:0007669"/>
    <property type="project" value="UniProtKB-KW"/>
</dbReference>
<protein>
    <submittedName>
        <fullName evidence="6">UDP-3-O-acylglucosamine N-acyltransferase</fullName>
    </submittedName>
</protein>
<evidence type="ECO:0000256" key="2">
    <source>
        <dbReference type="ARBA" id="ARBA00022556"/>
    </source>
</evidence>
<evidence type="ECO:0000256" key="1">
    <source>
        <dbReference type="ARBA" id="ARBA00022516"/>
    </source>
</evidence>
<keyword evidence="2" id="KW-0441">Lipid A biosynthesis</keyword>
<dbReference type="InterPro" id="IPR001451">
    <property type="entry name" value="Hexapep"/>
</dbReference>
<dbReference type="PANTHER" id="PTHR43378:SF2">
    <property type="entry name" value="UDP-3-O-ACYLGLUCOSAMINE N-ACYLTRANSFERASE 1, MITOCHONDRIAL-RELATED"/>
    <property type="match status" value="1"/>
</dbReference>
<reference evidence="6 7" key="1">
    <citation type="journal article" date="2015" name="Nature">
        <title>rRNA introns, odd ribosomes, and small enigmatic genomes across a large radiation of phyla.</title>
        <authorList>
            <person name="Brown C.T."/>
            <person name="Hug L.A."/>
            <person name="Thomas B.C."/>
            <person name="Sharon I."/>
            <person name="Castelle C.J."/>
            <person name="Singh A."/>
            <person name="Wilkins M.J."/>
            <person name="Williams K.H."/>
            <person name="Banfield J.F."/>
        </authorList>
    </citation>
    <scope>NUCLEOTIDE SEQUENCE [LARGE SCALE GENOMIC DNA]</scope>
</reference>
<dbReference type="CDD" id="cd03352">
    <property type="entry name" value="LbH_LpxD"/>
    <property type="match status" value="1"/>
</dbReference>
<proteinExistence type="predicted"/>
<dbReference type="InterPro" id="IPR011004">
    <property type="entry name" value="Trimer_LpxA-like_sf"/>
</dbReference>
<dbReference type="EMBL" id="LBVT01000011">
    <property type="protein sequence ID" value="KKQ91632.1"/>
    <property type="molecule type" value="Genomic_DNA"/>
</dbReference>
<evidence type="ECO:0000313" key="6">
    <source>
        <dbReference type="EMBL" id="KKQ91632.1"/>
    </source>
</evidence>